<dbReference type="AlphaFoldDB" id="A0A7S3KLN6"/>
<dbReference type="EMBL" id="HBIK01023373">
    <property type="protein sequence ID" value="CAE0385908.1"/>
    <property type="molecule type" value="Transcribed_RNA"/>
</dbReference>
<sequence>MFSDRSKIDRENYRFDKYKGKYPGWDIKKSSQKQQFEDIRKNFRLKQAQNMDPSIKTWRNVNFSSEFLTNQNQNESLKASLSFKKEPTLEAVLNDFSRKRLKLPTIQKKDRSSMGQLIK</sequence>
<accession>A0A7S3KLN6</accession>
<reference evidence="1" key="1">
    <citation type="submission" date="2021-01" db="EMBL/GenBank/DDBJ databases">
        <authorList>
            <person name="Corre E."/>
            <person name="Pelletier E."/>
            <person name="Niang G."/>
            <person name="Scheremetjew M."/>
            <person name="Finn R."/>
            <person name="Kale V."/>
            <person name="Holt S."/>
            <person name="Cochrane G."/>
            <person name="Meng A."/>
            <person name="Brown T."/>
            <person name="Cohen L."/>
        </authorList>
    </citation>
    <scope>NUCLEOTIDE SEQUENCE</scope>
    <source>
        <strain evidence="1">CT5</strain>
    </source>
</reference>
<protein>
    <submittedName>
        <fullName evidence="1">Uncharacterized protein</fullName>
    </submittedName>
</protein>
<proteinExistence type="predicted"/>
<organism evidence="1">
    <name type="scientific">Euplotes crassus</name>
    <dbReference type="NCBI Taxonomy" id="5936"/>
    <lineage>
        <taxon>Eukaryota</taxon>
        <taxon>Sar</taxon>
        <taxon>Alveolata</taxon>
        <taxon>Ciliophora</taxon>
        <taxon>Intramacronucleata</taxon>
        <taxon>Spirotrichea</taxon>
        <taxon>Hypotrichia</taxon>
        <taxon>Euplotida</taxon>
        <taxon>Euplotidae</taxon>
        <taxon>Moneuplotes</taxon>
    </lineage>
</organism>
<evidence type="ECO:0000313" key="1">
    <source>
        <dbReference type="EMBL" id="CAE0385908.1"/>
    </source>
</evidence>
<gene>
    <name evidence="1" type="ORF">ECRA1380_LOCUS10872</name>
</gene>
<name>A0A7S3KLN6_EUPCR</name>